<dbReference type="REBASE" id="150549">
    <property type="entry name" value="Cte508ORF22700P"/>
</dbReference>
<dbReference type="Pfam" id="PF11867">
    <property type="entry name" value="T1RH-like_C"/>
    <property type="match status" value="1"/>
</dbReference>
<comment type="caution">
    <text evidence="13">The sequence shown here is derived from an EMBL/GenBank/DDBJ whole genome shotgun (WGS) entry which is preliminary data.</text>
</comment>
<keyword evidence="8 11" id="KW-0378">Hydrolase</keyword>
<dbReference type="Pfam" id="PF18766">
    <property type="entry name" value="SWI2_SNF2"/>
    <property type="match status" value="1"/>
</dbReference>
<evidence type="ECO:0000256" key="6">
    <source>
        <dbReference type="ARBA" id="ARBA00022747"/>
    </source>
</evidence>
<proteinExistence type="inferred from homology"/>
<evidence type="ECO:0000256" key="7">
    <source>
        <dbReference type="ARBA" id="ARBA00022759"/>
    </source>
</evidence>
<dbReference type="SUPFAM" id="SSF52540">
    <property type="entry name" value="P-loop containing nucleoside triphosphate hydrolases"/>
    <property type="match status" value="2"/>
</dbReference>
<dbReference type="NCBIfam" id="TIGR00348">
    <property type="entry name" value="hsdR"/>
    <property type="match status" value="1"/>
</dbReference>
<evidence type="ECO:0000256" key="1">
    <source>
        <dbReference type="ARBA" id="ARBA00000851"/>
    </source>
</evidence>
<dbReference type="AlphaFoldDB" id="A0A151AX39"/>
<comment type="catalytic activity">
    <reaction evidence="1 11">
        <text>Endonucleolytic cleavage of DNA to give random double-stranded fragments with terminal 5'-phosphates, ATP is simultaneously hydrolyzed.</text>
        <dbReference type="EC" id="3.1.21.3"/>
    </reaction>
</comment>
<evidence type="ECO:0000313" key="14">
    <source>
        <dbReference type="Proteomes" id="UP000075531"/>
    </source>
</evidence>
<dbReference type="InterPro" id="IPR014001">
    <property type="entry name" value="Helicase_ATP-bd"/>
</dbReference>
<evidence type="ECO:0000256" key="11">
    <source>
        <dbReference type="RuleBase" id="RU364115"/>
    </source>
</evidence>
<dbReference type="Gene3D" id="3.40.50.300">
    <property type="entry name" value="P-loop containing nucleotide triphosphate hydrolases"/>
    <property type="match status" value="2"/>
</dbReference>
<dbReference type="PATRIC" id="fig|1121338.3.peg.2336"/>
<keyword evidence="14" id="KW-1185">Reference proteome</keyword>
<dbReference type="Pfam" id="PF22679">
    <property type="entry name" value="T1R_D3-like"/>
    <property type="match status" value="1"/>
</dbReference>
<accession>A0A151AX39</accession>
<comment type="function">
    <text evidence="11">Subunit R is required for both nuclease and ATPase activities, but not for modification.</text>
</comment>
<dbReference type="EC" id="3.1.21.3" evidence="11"/>
<dbReference type="CDD" id="cd22332">
    <property type="entry name" value="HsdR_N"/>
    <property type="match status" value="1"/>
</dbReference>
<dbReference type="InterPro" id="IPR040980">
    <property type="entry name" value="SWI2_SNF2"/>
</dbReference>
<comment type="similarity">
    <text evidence="2 11">Belongs to the HsdR family.</text>
</comment>
<dbReference type="PANTHER" id="PTHR30195">
    <property type="entry name" value="TYPE I SITE-SPECIFIC DEOXYRIBONUCLEASE PROTEIN SUBUNIT M AND R"/>
    <property type="match status" value="1"/>
</dbReference>
<dbReference type="Pfam" id="PF04313">
    <property type="entry name" value="HSDR_N"/>
    <property type="match status" value="1"/>
</dbReference>
<reference evidence="13 14" key="1">
    <citation type="submission" date="2016-02" db="EMBL/GenBank/DDBJ databases">
        <title>Genome sequence of Clostridium tepidiprofundi DSM 19306.</title>
        <authorList>
            <person name="Poehlein A."/>
            <person name="Daniel R."/>
        </authorList>
    </citation>
    <scope>NUCLEOTIDE SEQUENCE [LARGE SCALE GENOMIC DNA]</scope>
    <source>
        <strain evidence="13 14">DSM 19306</strain>
    </source>
</reference>
<dbReference type="PROSITE" id="PS51192">
    <property type="entry name" value="HELICASE_ATP_BIND_1"/>
    <property type="match status" value="1"/>
</dbReference>
<evidence type="ECO:0000256" key="2">
    <source>
        <dbReference type="ARBA" id="ARBA00008598"/>
    </source>
</evidence>
<evidence type="ECO:0000256" key="8">
    <source>
        <dbReference type="ARBA" id="ARBA00022801"/>
    </source>
</evidence>
<keyword evidence="9 11" id="KW-0067">ATP-binding</keyword>
<keyword evidence="7" id="KW-0255">Endonuclease</keyword>
<evidence type="ECO:0000259" key="12">
    <source>
        <dbReference type="PROSITE" id="PS51192"/>
    </source>
</evidence>
<gene>
    <name evidence="13" type="primary">hsdR</name>
    <name evidence="13" type="ORF">CLTEP_22680</name>
</gene>
<dbReference type="EMBL" id="LTBA01000039">
    <property type="protein sequence ID" value="KYH32224.1"/>
    <property type="molecule type" value="Genomic_DNA"/>
</dbReference>
<dbReference type="PANTHER" id="PTHR30195:SF15">
    <property type="entry name" value="TYPE I RESTRICTION ENZYME HINDI ENDONUCLEASE SUBUNIT"/>
    <property type="match status" value="1"/>
</dbReference>
<protein>
    <recommendedName>
        <fullName evidence="11">Type I restriction enzyme endonuclease subunit</fullName>
        <shortName evidence="11">R protein</shortName>
        <ecNumber evidence="11">3.1.21.3</ecNumber>
    </recommendedName>
    <alternativeName>
        <fullName evidence="11">Type-1 restriction enzyme R protein</fullName>
    </alternativeName>
</protein>
<evidence type="ECO:0000256" key="3">
    <source>
        <dbReference type="ARBA" id="ARBA00011296"/>
    </source>
</evidence>
<keyword evidence="4" id="KW-0540">Nuclease</keyword>
<evidence type="ECO:0000256" key="5">
    <source>
        <dbReference type="ARBA" id="ARBA00022741"/>
    </source>
</evidence>
<dbReference type="OrthoDB" id="9758243at2"/>
<keyword evidence="10 11" id="KW-0238">DNA-binding</keyword>
<dbReference type="GO" id="GO:0009307">
    <property type="term" value="P:DNA restriction-modification system"/>
    <property type="evidence" value="ECO:0007669"/>
    <property type="project" value="UniProtKB-KW"/>
</dbReference>
<dbReference type="RefSeq" id="WP_066826725.1">
    <property type="nucleotide sequence ID" value="NZ_LTBA01000039.1"/>
</dbReference>
<dbReference type="InterPro" id="IPR007409">
    <property type="entry name" value="Restrct_endonuc_type1_HsdR_N"/>
</dbReference>
<keyword evidence="5 11" id="KW-0547">Nucleotide-binding</keyword>
<evidence type="ECO:0000313" key="13">
    <source>
        <dbReference type="EMBL" id="KYH32224.1"/>
    </source>
</evidence>
<sequence>MSEYLLVEKPFLEQLESLGWTIINHGEKCIPQDPKVSLRDNFREIVIKKEFKKWVKKINKIDNGVEWLTDKQLDELYNMITKVKLPSLIETNKAITELLIETKPRVDKNEVTGQGNPAVKLIDFENPESNHFLAINQFRIDTVGAAKKFIIPDIVLFINGIPVVVIECKVPSSFASDAMEEGIRQLLRYQNRRLNTEGKREKEGEEALFYYNQFMISTYGDEARVGTISSNYEHYLEWKSIYPKRFENFDAPLGKVRSQEILIQGMLNKENLLKIIKHFTIFKPVSAKREIKIVCRYQQFRAVQKIIDKLLNGDNYLDRSGVIWHTQGSGKSLTMVFLVRQMRFMDKLKDYKIIMVNDRTDLEEQLGETAKLTGETVHYIERSNQLKPKLSGNSSDLTLVMMHKFGDKMKEKKLADNLIEAGIFEEDMLPEIEELGVINDSERIIILIDEAHRTQNNPFGLAGNLFKAFPNSTKIAFTGTPLITDRHKKKTVDIFGDYIDKYRAKDSVKDGATLQILYVGRKDKIKLVKEKEFEFEFSELFKDKSEKEIQEINKRYGTYKNFLESDDHIKTVSKDIVDHYVSEILIDGFKAQVVCVNKIATVKYKKFIDKAIEEKIIELENDYMRNDELIKKLKFLKTAIVISDETNDPADMVRLSKESKKLNAISNFKKEYNYEKPETGIGILIVCNRLLTGFDAPIEQVMYLDKIMKEHTLFQAITRVNRTYKNKYKGYIVDYIGISNQLKETLCIYSGDDENEDDGFRTIVDINTEKPILRDRYNRLINLFLNKGVEEIEDYVLYNIKDSIKQYEVLEKCIDVCENIQTRAQFEVYYKRYLSSLDILINLDIDKKYRFAMRSFGHIQARIRHRFKDDSVNLVGVGEKVKELINKHVESEGISNKVPPLELFDVDFKKNLDKHKNPKAKASEMEHAMRKEINLKRDTDPALYDSFLEKLKEILKRYSEDMEARFKAMEELYEEMKKGRKGMGSNNGLNPEKEAPFYDLLINTIFKDINIVDNEENLKSITCEIVRLISQEIKRTNFWGSPAEIEALKGHIGDILLFSNIEILENNEELIANEFVNLAKSRHDILVS</sequence>
<name>A0A151AX39_9CLOT</name>
<dbReference type="InterPro" id="IPR004473">
    <property type="entry name" value="Restrct_endonuc_typeI_HsdR"/>
</dbReference>
<comment type="subunit">
    <text evidence="3 11">The type I restriction/modification system is composed of three polypeptides R, M and S.</text>
</comment>
<organism evidence="13 14">
    <name type="scientific">Clostridium tepidiprofundi DSM 19306</name>
    <dbReference type="NCBI Taxonomy" id="1121338"/>
    <lineage>
        <taxon>Bacteria</taxon>
        <taxon>Bacillati</taxon>
        <taxon>Bacillota</taxon>
        <taxon>Clostridia</taxon>
        <taxon>Eubacteriales</taxon>
        <taxon>Clostridiaceae</taxon>
        <taxon>Clostridium</taxon>
    </lineage>
</organism>
<evidence type="ECO:0000256" key="4">
    <source>
        <dbReference type="ARBA" id="ARBA00022722"/>
    </source>
</evidence>
<dbReference type="GO" id="GO:0003677">
    <property type="term" value="F:DNA binding"/>
    <property type="evidence" value="ECO:0007669"/>
    <property type="project" value="UniProtKB-KW"/>
</dbReference>
<dbReference type="InterPro" id="IPR055180">
    <property type="entry name" value="HsdR_RecA-like_helicase_dom_2"/>
</dbReference>
<feature type="domain" description="Helicase ATP-binding" evidence="12">
    <location>
        <begin position="312"/>
        <end position="499"/>
    </location>
</feature>
<dbReference type="InterPro" id="IPR027417">
    <property type="entry name" value="P-loop_NTPase"/>
</dbReference>
<evidence type="ECO:0000256" key="9">
    <source>
        <dbReference type="ARBA" id="ARBA00022840"/>
    </source>
</evidence>
<dbReference type="Gene3D" id="3.90.1570.50">
    <property type="match status" value="1"/>
</dbReference>
<dbReference type="InterPro" id="IPR021810">
    <property type="entry name" value="T1RH-like_C"/>
</dbReference>
<dbReference type="CDD" id="cd18800">
    <property type="entry name" value="SF2_C_EcoR124I-like"/>
    <property type="match status" value="1"/>
</dbReference>
<dbReference type="STRING" id="1121338.CLTEP_22680"/>
<keyword evidence="6 11" id="KW-0680">Restriction system</keyword>
<dbReference type="GO" id="GO:0009035">
    <property type="term" value="F:type I site-specific deoxyribonuclease activity"/>
    <property type="evidence" value="ECO:0007669"/>
    <property type="project" value="UniProtKB-EC"/>
</dbReference>
<dbReference type="GO" id="GO:0005524">
    <property type="term" value="F:ATP binding"/>
    <property type="evidence" value="ECO:0007669"/>
    <property type="project" value="UniProtKB-KW"/>
</dbReference>
<dbReference type="Proteomes" id="UP000075531">
    <property type="component" value="Unassembled WGS sequence"/>
</dbReference>
<evidence type="ECO:0000256" key="10">
    <source>
        <dbReference type="ARBA" id="ARBA00023125"/>
    </source>
</evidence>
<dbReference type="InterPro" id="IPR051268">
    <property type="entry name" value="Type-I_R_enzyme_R_subunit"/>
</dbReference>
<dbReference type="SMART" id="SM00487">
    <property type="entry name" value="DEXDc"/>
    <property type="match status" value="1"/>
</dbReference>